<organism evidence="7 8">
    <name type="scientific">Acrobeloides nanus</name>
    <dbReference type="NCBI Taxonomy" id="290746"/>
    <lineage>
        <taxon>Eukaryota</taxon>
        <taxon>Metazoa</taxon>
        <taxon>Ecdysozoa</taxon>
        <taxon>Nematoda</taxon>
        <taxon>Chromadorea</taxon>
        <taxon>Rhabditida</taxon>
        <taxon>Tylenchina</taxon>
        <taxon>Cephalobomorpha</taxon>
        <taxon>Cephaloboidea</taxon>
        <taxon>Cephalobidae</taxon>
        <taxon>Acrobeloides</taxon>
    </lineage>
</organism>
<proteinExistence type="predicted"/>
<evidence type="ECO:0000256" key="2">
    <source>
        <dbReference type="ARBA" id="ARBA00022763"/>
    </source>
</evidence>
<feature type="domain" description="Chromatin assembly factor 1 subunit A dimerization" evidence="6">
    <location>
        <begin position="382"/>
        <end position="454"/>
    </location>
</feature>
<evidence type="ECO:0000256" key="3">
    <source>
        <dbReference type="ARBA" id="ARBA00023204"/>
    </source>
</evidence>
<feature type="compositionally biased region" description="Polar residues" evidence="5">
    <location>
        <begin position="130"/>
        <end position="141"/>
    </location>
</feature>
<evidence type="ECO:0000313" key="8">
    <source>
        <dbReference type="WBParaSite" id="ACRNAN_scaffold238.g32674.t1"/>
    </source>
</evidence>
<protein>
    <submittedName>
        <fullName evidence="8">Chromatin assembly factor 1 subunit A</fullName>
    </submittedName>
</protein>
<feature type="compositionally biased region" description="Polar residues" evidence="5">
    <location>
        <begin position="86"/>
        <end position="97"/>
    </location>
</feature>
<evidence type="ECO:0000259" key="6">
    <source>
        <dbReference type="Pfam" id="PF12253"/>
    </source>
</evidence>
<feature type="region of interest" description="Disordered" evidence="5">
    <location>
        <begin position="61"/>
        <end position="292"/>
    </location>
</feature>
<dbReference type="PANTHER" id="PTHR15272:SF0">
    <property type="entry name" value="CHROMATIN ASSEMBLY FACTOR 1 SUBUNIT A"/>
    <property type="match status" value="1"/>
</dbReference>
<dbReference type="AlphaFoldDB" id="A0A914DFW8"/>
<evidence type="ECO:0000256" key="5">
    <source>
        <dbReference type="SAM" id="MobiDB-lite"/>
    </source>
</evidence>
<dbReference type="Pfam" id="PF12253">
    <property type="entry name" value="CAF1A_dimeriz"/>
    <property type="match status" value="1"/>
</dbReference>
<dbReference type="GO" id="GO:0033186">
    <property type="term" value="C:CAF-1 complex"/>
    <property type="evidence" value="ECO:0007669"/>
    <property type="project" value="TreeGrafter"/>
</dbReference>
<feature type="compositionally biased region" description="Basic and acidic residues" evidence="5">
    <location>
        <begin position="148"/>
        <end position="292"/>
    </location>
</feature>
<name>A0A914DFW8_9BILA</name>
<sequence>MVETGDQILVQKRDRNPDSENEIPNTVKKPKIDDEDDSKENHQSIINCSAEDSIALVLEPTQTGFEQVNSEKSESPPLMRLEDSDSLSQDVSSTGTSLGPCEVIIEEPCKTPKNSQGLIVLSDDDGSGTAGNTSSKEISSVNKKKRRLTDDEKMIRQEAKERKEKERAEKEAQRLAAKKAKEEEAEKKRLERERVQKERDEAKKKAEEQKRQKEEERLRQKREKEEQQRLLDEAKAQKKKELEEQKRKKEEEAQQKREEWERKKEELEKKRKEEEERKEQKRREEEEKELKKRKMSENFKKFFKKSDKQTESPLSRPFSIFENALFKPFEVKDGMTLAPIFIREPLLPEIYENLLNIQDEKSDYFATLPKRKCIKSSQFKAKLYQFHDSYRPPYYGTWRKKSKFITGRRPFNMDDERLNYEYDSDEEWQNEPSDAEDVNSEDEPEPEDEERDSENDDGFFVPHGYISEGEGSSDEEVAIREDPESRKKRLEDLDAEFKETMQIKSKRAKKKQLTPRILGPYWGEVDPMTVTEEDIMKNFMPGVLFIYSDKEQQN</sequence>
<dbReference type="GO" id="GO:0005634">
    <property type="term" value="C:nucleus"/>
    <property type="evidence" value="ECO:0007669"/>
    <property type="project" value="UniProtKB-SubCell"/>
</dbReference>
<dbReference type="Proteomes" id="UP000887540">
    <property type="component" value="Unplaced"/>
</dbReference>
<feature type="compositionally biased region" description="Basic and acidic residues" evidence="5">
    <location>
        <begin position="477"/>
        <end position="490"/>
    </location>
</feature>
<keyword evidence="7" id="KW-1185">Reference proteome</keyword>
<keyword evidence="4" id="KW-0539">Nucleus</keyword>
<keyword evidence="2" id="KW-0227">DNA damage</keyword>
<accession>A0A914DFW8</accession>
<comment type="subcellular location">
    <subcellularLocation>
        <location evidence="1">Nucleus</location>
    </subcellularLocation>
</comment>
<evidence type="ECO:0000313" key="7">
    <source>
        <dbReference type="Proteomes" id="UP000887540"/>
    </source>
</evidence>
<feature type="region of interest" description="Disordered" evidence="5">
    <location>
        <begin position="423"/>
        <end position="490"/>
    </location>
</feature>
<dbReference type="GO" id="GO:0006281">
    <property type="term" value="P:DNA repair"/>
    <property type="evidence" value="ECO:0007669"/>
    <property type="project" value="UniProtKB-KW"/>
</dbReference>
<dbReference type="PANTHER" id="PTHR15272">
    <property type="entry name" value="CHROMATIN ASSEMBLY FACTOR 1 SUBUNIT A CAF-1 SUBUNIT A"/>
    <property type="match status" value="1"/>
</dbReference>
<keyword evidence="3" id="KW-0234">DNA repair</keyword>
<reference evidence="8" key="1">
    <citation type="submission" date="2022-11" db="UniProtKB">
        <authorList>
            <consortium name="WormBaseParasite"/>
        </authorList>
    </citation>
    <scope>IDENTIFICATION</scope>
</reference>
<dbReference type="WBParaSite" id="ACRNAN_scaffold238.g32674.t1">
    <property type="protein sequence ID" value="ACRNAN_scaffold238.g32674.t1"/>
    <property type="gene ID" value="ACRNAN_scaffold238.g32674"/>
</dbReference>
<evidence type="ECO:0000256" key="1">
    <source>
        <dbReference type="ARBA" id="ARBA00004123"/>
    </source>
</evidence>
<feature type="region of interest" description="Disordered" evidence="5">
    <location>
        <begin position="1"/>
        <end position="44"/>
    </location>
</feature>
<dbReference type="GO" id="GO:0006334">
    <property type="term" value="P:nucleosome assembly"/>
    <property type="evidence" value="ECO:0007669"/>
    <property type="project" value="TreeGrafter"/>
</dbReference>
<dbReference type="InterPro" id="IPR022043">
    <property type="entry name" value="CAF1A_DD"/>
</dbReference>
<feature type="compositionally biased region" description="Acidic residues" evidence="5">
    <location>
        <begin position="423"/>
        <end position="457"/>
    </location>
</feature>
<evidence type="ECO:0000256" key="4">
    <source>
        <dbReference type="ARBA" id="ARBA00023242"/>
    </source>
</evidence>